<dbReference type="AlphaFoldDB" id="A0A8S1L2R3"/>
<gene>
    <name evidence="1" type="ORF">PPRIM_AZ9-3.1.T0300148</name>
</gene>
<accession>A0A8S1L2R3</accession>
<dbReference type="Proteomes" id="UP000688137">
    <property type="component" value="Unassembled WGS sequence"/>
</dbReference>
<sequence length="150" mass="17766">MKTQTNKNSSHRQFFIIRNESAAIIRRHQQCQPSLQTPISFFVYGQSLAPPKQKNINNKPTLREIKFKTILKQIKQKLSHLKREQQEIKQQVIENSQIFKSNLQQIKSTQQFNINSLEQYFCVQTKFFQEDISKLKQQIELINFQVSGLL</sequence>
<proteinExistence type="predicted"/>
<protein>
    <submittedName>
        <fullName evidence="1">Uncharacterized protein</fullName>
    </submittedName>
</protein>
<dbReference type="EMBL" id="CAJJDM010000029">
    <property type="protein sequence ID" value="CAD8060465.1"/>
    <property type="molecule type" value="Genomic_DNA"/>
</dbReference>
<dbReference type="OMA" id="NYSHRQM"/>
<name>A0A8S1L2R3_PARPR</name>
<reference evidence="1" key="1">
    <citation type="submission" date="2021-01" db="EMBL/GenBank/DDBJ databases">
        <authorList>
            <consortium name="Genoscope - CEA"/>
            <person name="William W."/>
        </authorList>
    </citation>
    <scope>NUCLEOTIDE SEQUENCE</scope>
</reference>
<comment type="caution">
    <text evidence="1">The sequence shown here is derived from an EMBL/GenBank/DDBJ whole genome shotgun (WGS) entry which is preliminary data.</text>
</comment>
<evidence type="ECO:0000313" key="1">
    <source>
        <dbReference type="EMBL" id="CAD8060465.1"/>
    </source>
</evidence>
<organism evidence="1 2">
    <name type="scientific">Paramecium primaurelia</name>
    <dbReference type="NCBI Taxonomy" id="5886"/>
    <lineage>
        <taxon>Eukaryota</taxon>
        <taxon>Sar</taxon>
        <taxon>Alveolata</taxon>
        <taxon>Ciliophora</taxon>
        <taxon>Intramacronucleata</taxon>
        <taxon>Oligohymenophorea</taxon>
        <taxon>Peniculida</taxon>
        <taxon>Parameciidae</taxon>
        <taxon>Paramecium</taxon>
    </lineage>
</organism>
<evidence type="ECO:0000313" key="2">
    <source>
        <dbReference type="Proteomes" id="UP000688137"/>
    </source>
</evidence>
<keyword evidence="2" id="KW-1185">Reference proteome</keyword>